<dbReference type="EMBL" id="BRXY01000280">
    <property type="protein sequence ID" value="GMH83333.1"/>
    <property type="molecule type" value="Genomic_DNA"/>
</dbReference>
<feature type="compositionally biased region" description="Pro residues" evidence="1">
    <location>
        <begin position="1"/>
        <end position="25"/>
    </location>
</feature>
<dbReference type="OrthoDB" id="196657at2759"/>
<organism evidence="2 3">
    <name type="scientific">Triparma strigata</name>
    <dbReference type="NCBI Taxonomy" id="1606541"/>
    <lineage>
        <taxon>Eukaryota</taxon>
        <taxon>Sar</taxon>
        <taxon>Stramenopiles</taxon>
        <taxon>Ochrophyta</taxon>
        <taxon>Bolidophyceae</taxon>
        <taxon>Parmales</taxon>
        <taxon>Triparmaceae</taxon>
        <taxon>Triparma</taxon>
    </lineage>
</organism>
<proteinExistence type="predicted"/>
<dbReference type="AlphaFoldDB" id="A0A9W7BAN3"/>
<comment type="caution">
    <text evidence="2">The sequence shown here is derived from an EMBL/GenBank/DDBJ whole genome shotgun (WGS) entry which is preliminary data.</text>
</comment>
<evidence type="ECO:0000256" key="1">
    <source>
        <dbReference type="SAM" id="MobiDB-lite"/>
    </source>
</evidence>
<sequence length="256" mass="28510">MPLKMPGPPPSPNTAHPLPPAPPAVSPHVSQTMTTDEVTRKKFGLTESQLARAKSLRQMGVTEDDLQIAAQIIALMPPQPTKQSSSKSELMMGYDSTRLNREKALKLLGVSEEQLDVENGKILGSLGITGSQRKRSFRITRSVSAPVLKAANEGGGKRGSWFSGRRSSVRSKRGSSVFEDVFKGWNCAAAFGAIEEGPTMLEQLQTENEQQKYDLEMLRKKVKAMEIENKQIREDLEERKRKEEEENSKPKGWFSR</sequence>
<evidence type="ECO:0000313" key="2">
    <source>
        <dbReference type="EMBL" id="GMH83333.1"/>
    </source>
</evidence>
<name>A0A9W7BAN3_9STRA</name>
<protein>
    <submittedName>
        <fullName evidence="2">Uncharacterized protein</fullName>
    </submittedName>
</protein>
<reference evidence="3" key="1">
    <citation type="journal article" date="2023" name="Commun. Biol.">
        <title>Genome analysis of Parmales, the sister group of diatoms, reveals the evolutionary specialization of diatoms from phago-mixotrophs to photoautotrophs.</title>
        <authorList>
            <person name="Ban H."/>
            <person name="Sato S."/>
            <person name="Yoshikawa S."/>
            <person name="Yamada K."/>
            <person name="Nakamura Y."/>
            <person name="Ichinomiya M."/>
            <person name="Sato N."/>
            <person name="Blanc-Mathieu R."/>
            <person name="Endo H."/>
            <person name="Kuwata A."/>
            <person name="Ogata H."/>
        </authorList>
    </citation>
    <scope>NUCLEOTIDE SEQUENCE [LARGE SCALE GENOMIC DNA]</scope>
    <source>
        <strain evidence="3">NIES 3701</strain>
    </source>
</reference>
<evidence type="ECO:0000313" key="3">
    <source>
        <dbReference type="Proteomes" id="UP001165085"/>
    </source>
</evidence>
<feature type="compositionally biased region" description="Basic and acidic residues" evidence="1">
    <location>
        <begin position="229"/>
        <end position="249"/>
    </location>
</feature>
<feature type="region of interest" description="Disordered" evidence="1">
    <location>
        <begin position="229"/>
        <end position="256"/>
    </location>
</feature>
<feature type="region of interest" description="Disordered" evidence="1">
    <location>
        <begin position="1"/>
        <end position="41"/>
    </location>
</feature>
<accession>A0A9W7BAN3</accession>
<gene>
    <name evidence="2" type="ORF">TrST_g4348</name>
</gene>
<keyword evidence="3" id="KW-1185">Reference proteome</keyword>
<dbReference type="Proteomes" id="UP001165085">
    <property type="component" value="Unassembled WGS sequence"/>
</dbReference>